<dbReference type="CDD" id="cd17321">
    <property type="entry name" value="MFS_MMR_MDR_like"/>
    <property type="match status" value="1"/>
</dbReference>
<evidence type="ECO:0000256" key="4">
    <source>
        <dbReference type="ARBA" id="ARBA00022475"/>
    </source>
</evidence>
<dbReference type="EMBL" id="AZDI01000003">
    <property type="protein sequence ID" value="KRK45938.1"/>
    <property type="molecule type" value="Genomic_DNA"/>
</dbReference>
<evidence type="ECO:0000256" key="8">
    <source>
        <dbReference type="SAM" id="Phobius"/>
    </source>
</evidence>
<feature type="transmembrane region" description="Helical" evidence="8">
    <location>
        <begin position="18"/>
        <end position="38"/>
    </location>
</feature>
<accession>A0A0R1HRG5</accession>
<feature type="transmembrane region" description="Helical" evidence="8">
    <location>
        <begin position="275"/>
        <end position="296"/>
    </location>
</feature>
<evidence type="ECO:0000256" key="3">
    <source>
        <dbReference type="ARBA" id="ARBA00022448"/>
    </source>
</evidence>
<keyword evidence="5 8" id="KW-0812">Transmembrane</keyword>
<keyword evidence="6 8" id="KW-1133">Transmembrane helix</keyword>
<evidence type="ECO:0000256" key="1">
    <source>
        <dbReference type="ARBA" id="ARBA00004651"/>
    </source>
</evidence>
<dbReference type="AlphaFoldDB" id="A0A0R1HRG5"/>
<dbReference type="GO" id="GO:0005886">
    <property type="term" value="C:plasma membrane"/>
    <property type="evidence" value="ECO:0007669"/>
    <property type="project" value="UniProtKB-SubCell"/>
</dbReference>
<dbReference type="InterPro" id="IPR011701">
    <property type="entry name" value="MFS"/>
</dbReference>
<keyword evidence="4" id="KW-1003">Cell membrane</keyword>
<dbReference type="InterPro" id="IPR020846">
    <property type="entry name" value="MFS_dom"/>
</dbReference>
<evidence type="ECO:0000256" key="6">
    <source>
        <dbReference type="ARBA" id="ARBA00022989"/>
    </source>
</evidence>
<evidence type="ECO:0000313" key="11">
    <source>
        <dbReference type="Proteomes" id="UP000051450"/>
    </source>
</evidence>
<dbReference type="SUPFAM" id="SSF103473">
    <property type="entry name" value="MFS general substrate transporter"/>
    <property type="match status" value="1"/>
</dbReference>
<organism evidence="10 11">
    <name type="scientific">Dellaglioa algida DSM 15638</name>
    <dbReference type="NCBI Taxonomy" id="1423719"/>
    <lineage>
        <taxon>Bacteria</taxon>
        <taxon>Bacillati</taxon>
        <taxon>Bacillota</taxon>
        <taxon>Bacilli</taxon>
        <taxon>Lactobacillales</taxon>
        <taxon>Lactobacillaceae</taxon>
        <taxon>Dellaglioa</taxon>
    </lineage>
</organism>
<comment type="similarity">
    <text evidence="2">Belongs to the major facilitator superfamily. EmrB family.</text>
</comment>
<evidence type="ECO:0000313" key="10">
    <source>
        <dbReference type="EMBL" id="KRK45938.1"/>
    </source>
</evidence>
<feature type="transmembrane region" description="Helical" evidence="8">
    <location>
        <begin position="58"/>
        <end position="74"/>
    </location>
</feature>
<feature type="transmembrane region" description="Helical" evidence="8">
    <location>
        <begin position="86"/>
        <end position="103"/>
    </location>
</feature>
<dbReference type="GeneID" id="83547854"/>
<evidence type="ECO:0000259" key="9">
    <source>
        <dbReference type="PROSITE" id="PS50850"/>
    </source>
</evidence>
<name>A0A0R1HRG5_9LACO</name>
<feature type="transmembrane region" description="Helical" evidence="8">
    <location>
        <begin position="363"/>
        <end position="380"/>
    </location>
</feature>
<evidence type="ECO:0000256" key="5">
    <source>
        <dbReference type="ARBA" id="ARBA00022692"/>
    </source>
</evidence>
<feature type="transmembrane region" description="Helical" evidence="8">
    <location>
        <begin position="109"/>
        <end position="132"/>
    </location>
</feature>
<dbReference type="OrthoDB" id="102502at2"/>
<feature type="transmembrane region" description="Helical" evidence="8">
    <location>
        <begin position="448"/>
        <end position="473"/>
    </location>
</feature>
<dbReference type="STRING" id="1423719.FC66_GL000898"/>
<feature type="transmembrane region" description="Helical" evidence="8">
    <location>
        <begin position="232"/>
        <end position="254"/>
    </location>
</feature>
<dbReference type="Gene3D" id="1.20.1250.20">
    <property type="entry name" value="MFS general substrate transporter like domains"/>
    <property type="match status" value="1"/>
</dbReference>
<evidence type="ECO:0000256" key="2">
    <source>
        <dbReference type="ARBA" id="ARBA00008537"/>
    </source>
</evidence>
<evidence type="ECO:0000256" key="7">
    <source>
        <dbReference type="ARBA" id="ARBA00023136"/>
    </source>
</evidence>
<keyword evidence="7 8" id="KW-0472">Membrane</keyword>
<keyword evidence="3" id="KW-0813">Transport</keyword>
<dbReference type="PANTHER" id="PTHR42718">
    <property type="entry name" value="MAJOR FACILITATOR SUPERFAMILY MULTIDRUG TRANSPORTER MFSC"/>
    <property type="match status" value="1"/>
</dbReference>
<feature type="transmembrane region" description="Helical" evidence="8">
    <location>
        <begin position="338"/>
        <end position="357"/>
    </location>
</feature>
<dbReference type="InterPro" id="IPR036259">
    <property type="entry name" value="MFS_trans_sf"/>
</dbReference>
<dbReference type="InterPro" id="IPR004638">
    <property type="entry name" value="EmrB-like"/>
</dbReference>
<reference evidence="10 11" key="1">
    <citation type="journal article" date="2015" name="Genome Announc.">
        <title>Expanding the biotechnology potential of lactobacilli through comparative genomics of 213 strains and associated genera.</title>
        <authorList>
            <person name="Sun Z."/>
            <person name="Harris H.M."/>
            <person name="McCann A."/>
            <person name="Guo C."/>
            <person name="Argimon S."/>
            <person name="Zhang W."/>
            <person name="Yang X."/>
            <person name="Jeffery I.B."/>
            <person name="Cooney J.C."/>
            <person name="Kagawa T.F."/>
            <person name="Liu W."/>
            <person name="Song Y."/>
            <person name="Salvetti E."/>
            <person name="Wrobel A."/>
            <person name="Rasinkangas P."/>
            <person name="Parkhill J."/>
            <person name="Rea M.C."/>
            <person name="O'Sullivan O."/>
            <person name="Ritari J."/>
            <person name="Douillard F.P."/>
            <person name="Paul Ross R."/>
            <person name="Yang R."/>
            <person name="Briner A.E."/>
            <person name="Felis G.E."/>
            <person name="de Vos W.M."/>
            <person name="Barrangou R."/>
            <person name="Klaenhammer T.R."/>
            <person name="Caufield P.W."/>
            <person name="Cui Y."/>
            <person name="Zhang H."/>
            <person name="O'Toole P.W."/>
        </authorList>
    </citation>
    <scope>NUCLEOTIDE SEQUENCE [LARGE SCALE GENOMIC DNA]</scope>
    <source>
        <strain evidence="10 11">DSM 15638</strain>
    </source>
</reference>
<proteinExistence type="inferred from homology"/>
<feature type="transmembrane region" description="Helical" evidence="8">
    <location>
        <begin position="410"/>
        <end position="428"/>
    </location>
</feature>
<dbReference type="Pfam" id="PF07690">
    <property type="entry name" value="MFS_1"/>
    <property type="match status" value="1"/>
</dbReference>
<dbReference type="Gene3D" id="1.20.1720.10">
    <property type="entry name" value="Multidrug resistance protein D"/>
    <property type="match status" value="1"/>
</dbReference>
<comment type="subcellular location">
    <subcellularLocation>
        <location evidence="1">Cell membrane</location>
        <topology evidence="1">Multi-pass membrane protein</topology>
    </subcellularLocation>
</comment>
<feature type="transmembrane region" description="Helical" evidence="8">
    <location>
        <begin position="144"/>
        <end position="168"/>
    </location>
</feature>
<sequence>MATQNAFVTDPEIQKRKWWILTSIGLFTFMSTLDGSIVNIALPSMSRELNVPMNQSEWVVSIYLVVICCLLPLFGKLGDTYGKIGVFRIGTILFVCGSILAGFNTGLPFLLFARVVQATGASMTLSANAGIITEVFPHNERGKALGYIGSFVSLGSIAGPGLGGLLLAHLSWSYIFWINIPVGVIAILVGKAILPKDITKTRTKIDYLGFTFYALTIATFFIGIFIGQEIGFNQPAIIGLFVTALISLIVFITIENKIEMPLIQFTIFKNIKFSIGLIGALLIFISNFFFNVISPFYLQNTLGLTPNIAGYILMLWPLVMVVMSPVAGSLSDRFNPQLVTLIGLIILSISQFGFFMINADTPLYVFAIFVAIAGLGNPLFQSPNNMTIMGAVDQKQLGVAGSMNSLSRSLGMVIGVSVATTSLFTAMSHKYGQTTTTYIKNRPDVFLYGMHVTFLISFIICLIVTALTAILLVRSYQEKKAN</sequence>
<feature type="transmembrane region" description="Helical" evidence="8">
    <location>
        <begin position="174"/>
        <end position="194"/>
    </location>
</feature>
<dbReference type="Proteomes" id="UP000051450">
    <property type="component" value="Unassembled WGS sequence"/>
</dbReference>
<feature type="transmembrane region" description="Helical" evidence="8">
    <location>
        <begin position="206"/>
        <end position="226"/>
    </location>
</feature>
<dbReference type="PROSITE" id="PS50850">
    <property type="entry name" value="MFS"/>
    <property type="match status" value="1"/>
</dbReference>
<dbReference type="PATRIC" id="fig|1423719.4.peg.914"/>
<dbReference type="NCBIfam" id="TIGR00711">
    <property type="entry name" value="efflux_EmrB"/>
    <property type="match status" value="1"/>
</dbReference>
<comment type="caution">
    <text evidence="10">The sequence shown here is derived from an EMBL/GenBank/DDBJ whole genome shotgun (WGS) entry which is preliminary data.</text>
</comment>
<dbReference type="GO" id="GO:0022857">
    <property type="term" value="F:transmembrane transporter activity"/>
    <property type="evidence" value="ECO:0007669"/>
    <property type="project" value="InterPro"/>
</dbReference>
<feature type="transmembrane region" description="Helical" evidence="8">
    <location>
        <begin position="308"/>
        <end position="326"/>
    </location>
</feature>
<dbReference type="PRINTS" id="PR01036">
    <property type="entry name" value="TCRTETB"/>
</dbReference>
<dbReference type="RefSeq" id="WP_057973967.1">
    <property type="nucleotide sequence ID" value="NZ_AZDI01000003.1"/>
</dbReference>
<protein>
    <submittedName>
        <fullName evidence="10">Drug H(+) antiporter</fullName>
    </submittedName>
</protein>
<feature type="domain" description="Major facilitator superfamily (MFS) profile" evidence="9">
    <location>
        <begin position="20"/>
        <end position="480"/>
    </location>
</feature>
<keyword evidence="11" id="KW-1185">Reference proteome</keyword>
<dbReference type="PANTHER" id="PTHR42718:SF9">
    <property type="entry name" value="MAJOR FACILITATOR SUPERFAMILY MULTIDRUG TRANSPORTER MFSC"/>
    <property type="match status" value="1"/>
</dbReference>
<gene>
    <name evidence="10" type="ORF">FC66_GL000898</name>
</gene>